<dbReference type="Gene3D" id="3.10.450.10">
    <property type="match status" value="1"/>
</dbReference>
<evidence type="ECO:0000256" key="2">
    <source>
        <dbReference type="ARBA" id="ARBA00022704"/>
    </source>
</evidence>
<dbReference type="PANTHER" id="PTHR11413">
    <property type="entry name" value="CYSTATIN FAMILY MEMBER"/>
    <property type="match status" value="1"/>
</dbReference>
<dbReference type="PROSITE" id="PS00287">
    <property type="entry name" value="CYSTATIN"/>
    <property type="match status" value="1"/>
</dbReference>
<organism evidence="5 6">
    <name type="scientific">Taxus chinensis</name>
    <name type="common">Chinese yew</name>
    <name type="synonym">Taxus wallichiana var. chinensis</name>
    <dbReference type="NCBI Taxonomy" id="29808"/>
    <lineage>
        <taxon>Eukaryota</taxon>
        <taxon>Viridiplantae</taxon>
        <taxon>Streptophyta</taxon>
        <taxon>Embryophyta</taxon>
        <taxon>Tracheophyta</taxon>
        <taxon>Spermatophyta</taxon>
        <taxon>Pinopsida</taxon>
        <taxon>Pinidae</taxon>
        <taxon>Conifers II</taxon>
        <taxon>Cupressales</taxon>
        <taxon>Taxaceae</taxon>
        <taxon>Taxus</taxon>
    </lineage>
</organism>
<dbReference type="Pfam" id="PF16845">
    <property type="entry name" value="SQAPI"/>
    <property type="match status" value="1"/>
</dbReference>
<dbReference type="InterPro" id="IPR018073">
    <property type="entry name" value="Prot_inh_cystat_CS"/>
</dbReference>
<evidence type="ECO:0000313" key="6">
    <source>
        <dbReference type="Proteomes" id="UP000824469"/>
    </source>
</evidence>
<evidence type="ECO:0000256" key="3">
    <source>
        <dbReference type="RuleBase" id="RU362130"/>
    </source>
</evidence>
<dbReference type="SMART" id="SM00043">
    <property type="entry name" value="CY"/>
    <property type="match status" value="1"/>
</dbReference>
<evidence type="ECO:0000313" key="5">
    <source>
        <dbReference type="EMBL" id="KAH9304710.1"/>
    </source>
</evidence>
<name>A0AA38CPV7_TAXCH</name>
<feature type="domain" description="Cystatin" evidence="4">
    <location>
        <begin position="37"/>
        <end position="129"/>
    </location>
</feature>
<dbReference type="GO" id="GO:0004869">
    <property type="term" value="F:cysteine-type endopeptidase inhibitor activity"/>
    <property type="evidence" value="ECO:0007669"/>
    <property type="project" value="UniProtKB-KW"/>
</dbReference>
<dbReference type="InterPro" id="IPR027214">
    <property type="entry name" value="Cystatin"/>
</dbReference>
<dbReference type="AlphaFoldDB" id="A0AA38CPV7"/>
<accession>A0AA38CPV7</accession>
<evidence type="ECO:0000256" key="1">
    <source>
        <dbReference type="ARBA" id="ARBA00022690"/>
    </source>
</evidence>
<dbReference type="CDD" id="cd00042">
    <property type="entry name" value="CY"/>
    <property type="match status" value="1"/>
</dbReference>
<sequence>MNSETGGFVRRFWSDTAFASFFGNIPDHFEDDDISKKVFGGRSFVYTGDKDIQEAARFAVQEFNKQQRDGIPYEFKRVLKAKEQVVAGFLYHLTMEVKKEGQVVPLICKAKVVDQAWLKSRELVSFEFKNPKAKVKPDCSCITPTAIPPTSTPVLTSPVTVTVTPEPALTYMDLI</sequence>
<dbReference type="Proteomes" id="UP000824469">
    <property type="component" value="Unassembled WGS sequence"/>
</dbReference>
<protein>
    <recommendedName>
        <fullName evidence="3">Cysteine proteinase inhibitor</fullName>
    </recommendedName>
</protein>
<evidence type="ECO:0000259" key="4">
    <source>
        <dbReference type="SMART" id="SM00043"/>
    </source>
</evidence>
<gene>
    <name evidence="5" type="ORF">KI387_009114</name>
</gene>
<comment type="caution">
    <text evidence="5">The sequence shown here is derived from an EMBL/GenBank/DDBJ whole genome shotgun (WGS) entry which is preliminary data.</text>
</comment>
<keyword evidence="6" id="KW-1185">Reference proteome</keyword>
<dbReference type="PANTHER" id="PTHR11413:SF110">
    <property type="entry name" value="CYSTEINE PROTEINASE INHIBITOR 6"/>
    <property type="match status" value="1"/>
</dbReference>
<keyword evidence="1 3" id="KW-0646">Protease inhibitor</keyword>
<keyword evidence="2 3" id="KW-0789">Thiol protease inhibitor</keyword>
<reference evidence="5 6" key="1">
    <citation type="journal article" date="2021" name="Nat. Plants">
        <title>The Taxus genome provides insights into paclitaxel biosynthesis.</title>
        <authorList>
            <person name="Xiong X."/>
            <person name="Gou J."/>
            <person name="Liao Q."/>
            <person name="Li Y."/>
            <person name="Zhou Q."/>
            <person name="Bi G."/>
            <person name="Li C."/>
            <person name="Du R."/>
            <person name="Wang X."/>
            <person name="Sun T."/>
            <person name="Guo L."/>
            <person name="Liang H."/>
            <person name="Lu P."/>
            <person name="Wu Y."/>
            <person name="Zhang Z."/>
            <person name="Ro D.K."/>
            <person name="Shang Y."/>
            <person name="Huang S."/>
            <person name="Yan J."/>
        </authorList>
    </citation>
    <scope>NUCLEOTIDE SEQUENCE [LARGE SCALE GENOMIC DNA]</scope>
    <source>
        <strain evidence="5">Ta-2019</strain>
    </source>
</reference>
<dbReference type="InterPro" id="IPR046350">
    <property type="entry name" value="Cystatin_sf"/>
</dbReference>
<comment type="similarity">
    <text evidence="3">Belongs to the cystatin family. Phytocystatin subfamily.</text>
</comment>
<proteinExistence type="inferred from homology"/>
<dbReference type="SUPFAM" id="SSF54403">
    <property type="entry name" value="Cystatin/monellin"/>
    <property type="match status" value="1"/>
</dbReference>
<dbReference type="EMBL" id="JAHRHJ020000008">
    <property type="protein sequence ID" value="KAH9304710.1"/>
    <property type="molecule type" value="Genomic_DNA"/>
</dbReference>
<dbReference type="InterPro" id="IPR000010">
    <property type="entry name" value="Cystatin_dom"/>
</dbReference>